<dbReference type="InterPro" id="IPR004099">
    <property type="entry name" value="Pyr_nucl-diS_OxRdtase_dimer"/>
</dbReference>
<dbReference type="CDD" id="cd01524">
    <property type="entry name" value="RHOD_Pyr_redox"/>
    <property type="match status" value="1"/>
</dbReference>
<dbReference type="InterPro" id="IPR050260">
    <property type="entry name" value="FAD-bd_OxRdtase"/>
</dbReference>
<dbReference type="GO" id="GO:0016491">
    <property type="term" value="F:oxidoreductase activity"/>
    <property type="evidence" value="ECO:0007669"/>
    <property type="project" value="InterPro"/>
</dbReference>
<keyword evidence="3" id="KW-0285">Flavoprotein</keyword>
<dbReference type="SUPFAM" id="SSF55424">
    <property type="entry name" value="FAD/NAD-linked reductases, dimerisation (C-terminal) domain"/>
    <property type="match status" value="1"/>
</dbReference>
<dbReference type="InterPro" id="IPR001763">
    <property type="entry name" value="Rhodanese-like_dom"/>
</dbReference>
<gene>
    <name evidence="7" type="ORF">FD41_GL002625</name>
</gene>
<dbReference type="Pfam" id="PF07992">
    <property type="entry name" value="Pyr_redox_2"/>
    <property type="match status" value="1"/>
</dbReference>
<comment type="similarity">
    <text evidence="2">Belongs to the class-III pyridine nucleotide-disulfide oxidoreductase family.</text>
</comment>
<evidence type="ECO:0000256" key="4">
    <source>
        <dbReference type="ARBA" id="ARBA00022827"/>
    </source>
</evidence>
<evidence type="ECO:0000256" key="5">
    <source>
        <dbReference type="ARBA" id="ARBA00023097"/>
    </source>
</evidence>
<evidence type="ECO:0000259" key="6">
    <source>
        <dbReference type="PROSITE" id="PS50206"/>
    </source>
</evidence>
<comment type="caution">
    <text evidence="7">The sequence shown here is derived from an EMBL/GenBank/DDBJ whole genome shotgun (WGS) entry which is preliminary data.</text>
</comment>
<dbReference type="EMBL" id="AZFY01000047">
    <property type="protein sequence ID" value="KRM09373.1"/>
    <property type="molecule type" value="Genomic_DNA"/>
</dbReference>
<evidence type="ECO:0000313" key="7">
    <source>
        <dbReference type="EMBL" id="KRM09373.1"/>
    </source>
</evidence>
<keyword evidence="8" id="KW-1185">Reference proteome</keyword>
<dbReference type="PRINTS" id="PR00411">
    <property type="entry name" value="PNDRDTASEI"/>
</dbReference>
<evidence type="ECO:0000313" key="8">
    <source>
        <dbReference type="Proteomes" id="UP000051966"/>
    </source>
</evidence>
<dbReference type="SMART" id="SM00450">
    <property type="entry name" value="RHOD"/>
    <property type="match status" value="1"/>
</dbReference>
<dbReference type="PROSITE" id="PS50206">
    <property type="entry name" value="RHODANESE_3"/>
    <property type="match status" value="1"/>
</dbReference>
<dbReference type="Proteomes" id="UP000051966">
    <property type="component" value="Unassembled WGS sequence"/>
</dbReference>
<keyword evidence="5" id="KW-0558">Oxidation</keyword>
<feature type="domain" description="Rhodanese" evidence="6">
    <location>
        <begin position="481"/>
        <end position="569"/>
    </location>
</feature>
<dbReference type="Pfam" id="PF00581">
    <property type="entry name" value="Rhodanese"/>
    <property type="match status" value="1"/>
</dbReference>
<reference evidence="7 8" key="1">
    <citation type="journal article" date="2015" name="Genome Announc.">
        <title>Expanding the biotechnology potential of lactobacilli through comparative genomics of 213 strains and associated genera.</title>
        <authorList>
            <person name="Sun Z."/>
            <person name="Harris H.M."/>
            <person name="McCann A."/>
            <person name="Guo C."/>
            <person name="Argimon S."/>
            <person name="Zhang W."/>
            <person name="Yang X."/>
            <person name="Jeffery I.B."/>
            <person name="Cooney J.C."/>
            <person name="Kagawa T.F."/>
            <person name="Liu W."/>
            <person name="Song Y."/>
            <person name="Salvetti E."/>
            <person name="Wrobel A."/>
            <person name="Rasinkangas P."/>
            <person name="Parkhill J."/>
            <person name="Rea M.C."/>
            <person name="O'Sullivan O."/>
            <person name="Ritari J."/>
            <person name="Douillard F.P."/>
            <person name="Paul Ross R."/>
            <person name="Yang R."/>
            <person name="Briner A.E."/>
            <person name="Felis G.E."/>
            <person name="de Vos W.M."/>
            <person name="Barrangou R."/>
            <person name="Klaenhammer T.R."/>
            <person name="Caufield P.W."/>
            <person name="Cui Y."/>
            <person name="Zhang H."/>
            <person name="O'Toole P.W."/>
        </authorList>
    </citation>
    <scope>NUCLEOTIDE SEQUENCE [LARGE SCALE GENOMIC DNA]</scope>
    <source>
        <strain evidence="7 8">DSM 18382</strain>
    </source>
</reference>
<accession>A0A0R1VVB2</accession>
<evidence type="ECO:0000256" key="2">
    <source>
        <dbReference type="ARBA" id="ARBA00009130"/>
    </source>
</evidence>
<sequence length="574" mass="61982">MGSRPIIEYDEQEAYLKIRGGSKMRVVIVGGVAGGMSAATRLRRLSEETEIIVLDKGPYVSFANCALPYYMSGEISQRDSLIVESPAHLKKRFNIDVRPNTEVVDIVPEQHQVTAVHNGQTETLQYDRLILSPGSKAAIPTIGGLAEADNVFTLRSIPDVDKIMADLNKGAKTAAVIGAGSVGLEAVENLTKRGLDTTLIEAGDHILPFMDYEMAAIVSRETAKHGVTLKLKTKVNRIADHFLELSDGTQLQADIVIVAVGVVPDTQLAQKSGIKTGDNGGIIVDDRYRTSADDVYAVGDAILVNQILTGERVSIPLASPANRQGRQVADVIMGENRRNQGGIGTAIVRSFDMAAAATGLNTAQLKQAGIRYQAVHITGQSHAAYYPGGTPLSLKLIFDPQSGELYGAQAVGKASADKRIDVLSVAIKHRMTVFDLPEFELSYAPPFGSAKDPVNMIGYAAENLVEGLSENIQFDEVDAAVKAGAYLVDVRNPKELTRDGRLPNAVNIPLDELRSRLAELPKDRQLIVSCRSGQRSYIAERILKNHGFKVKNLDGAFLTYSAAYPQRIQHSGGK</sequence>
<keyword evidence="4" id="KW-0274">FAD</keyword>
<dbReference type="PATRIC" id="fig|1423743.5.peg.2696"/>
<dbReference type="Pfam" id="PF02852">
    <property type="entry name" value="Pyr_redox_dim"/>
    <property type="match status" value="1"/>
</dbReference>
<dbReference type="PRINTS" id="PR00368">
    <property type="entry name" value="FADPNR"/>
</dbReference>
<comment type="cofactor">
    <cofactor evidence="1">
        <name>FAD</name>
        <dbReference type="ChEBI" id="CHEBI:57692"/>
    </cofactor>
</comment>
<dbReference type="InterPro" id="IPR023753">
    <property type="entry name" value="FAD/NAD-binding_dom"/>
</dbReference>
<dbReference type="InterPro" id="IPR036188">
    <property type="entry name" value="FAD/NAD-bd_sf"/>
</dbReference>
<protein>
    <submittedName>
        <fullName evidence="7">CoA-disulfide reductase</fullName>
    </submittedName>
</protein>
<evidence type="ECO:0000256" key="3">
    <source>
        <dbReference type="ARBA" id="ARBA00022630"/>
    </source>
</evidence>
<dbReference type="InterPro" id="IPR036873">
    <property type="entry name" value="Rhodanese-like_dom_sf"/>
</dbReference>
<organism evidence="7 8">
    <name type="scientific">Lentilactobacillus farraginis DSM 18382 = JCM 14108</name>
    <dbReference type="NCBI Taxonomy" id="1423743"/>
    <lineage>
        <taxon>Bacteria</taxon>
        <taxon>Bacillati</taxon>
        <taxon>Bacillota</taxon>
        <taxon>Bacilli</taxon>
        <taxon>Lactobacillales</taxon>
        <taxon>Lactobacillaceae</taxon>
        <taxon>Lentilactobacillus</taxon>
    </lineage>
</organism>
<dbReference type="SUPFAM" id="SSF52821">
    <property type="entry name" value="Rhodanese/Cell cycle control phosphatase"/>
    <property type="match status" value="1"/>
</dbReference>
<dbReference type="Gene3D" id="3.40.250.10">
    <property type="entry name" value="Rhodanese-like domain"/>
    <property type="match status" value="1"/>
</dbReference>
<dbReference type="PANTHER" id="PTHR43429">
    <property type="entry name" value="PYRIDINE NUCLEOTIDE-DISULFIDE OXIDOREDUCTASE DOMAIN-CONTAINING"/>
    <property type="match status" value="1"/>
</dbReference>
<dbReference type="Gene3D" id="3.50.50.60">
    <property type="entry name" value="FAD/NAD(P)-binding domain"/>
    <property type="match status" value="2"/>
</dbReference>
<dbReference type="SUPFAM" id="SSF51905">
    <property type="entry name" value="FAD/NAD(P)-binding domain"/>
    <property type="match status" value="1"/>
</dbReference>
<proteinExistence type="inferred from homology"/>
<dbReference type="PANTHER" id="PTHR43429:SF3">
    <property type="entry name" value="NITRITE REDUCTASE [NAD(P)H]"/>
    <property type="match status" value="1"/>
</dbReference>
<name>A0A0R1VVB2_9LACO</name>
<dbReference type="InterPro" id="IPR016156">
    <property type="entry name" value="FAD/NAD-linked_Rdtase_dimer_sf"/>
</dbReference>
<evidence type="ECO:0000256" key="1">
    <source>
        <dbReference type="ARBA" id="ARBA00001974"/>
    </source>
</evidence>
<dbReference type="AlphaFoldDB" id="A0A0R1VVB2"/>